<evidence type="ECO:0000256" key="6">
    <source>
        <dbReference type="ARBA" id="ARBA00022679"/>
    </source>
</evidence>
<feature type="region of interest" description="Disordered" evidence="14">
    <location>
        <begin position="725"/>
        <end position="750"/>
    </location>
</feature>
<feature type="compositionally biased region" description="Low complexity" evidence="14">
    <location>
        <begin position="741"/>
        <end position="750"/>
    </location>
</feature>
<dbReference type="EC" id="2.7.11.25" evidence="3"/>
<dbReference type="InterPro" id="IPR050538">
    <property type="entry name" value="MAP_kinase_kinase_kinase"/>
</dbReference>
<dbReference type="InterPro" id="IPR000719">
    <property type="entry name" value="Prot_kinase_dom"/>
</dbReference>
<evidence type="ECO:0000313" key="16">
    <source>
        <dbReference type="EMBL" id="KAG0583810.1"/>
    </source>
</evidence>
<keyword evidence="17" id="KW-1185">Reference proteome</keyword>
<evidence type="ECO:0000256" key="11">
    <source>
        <dbReference type="ARBA" id="ARBA00047559"/>
    </source>
</evidence>
<keyword evidence="8" id="KW-0418">Kinase</keyword>
<dbReference type="InterPro" id="IPR017441">
    <property type="entry name" value="Protein_kinase_ATP_BS"/>
</dbReference>
<evidence type="ECO:0000256" key="14">
    <source>
        <dbReference type="SAM" id="MobiDB-lite"/>
    </source>
</evidence>
<dbReference type="InterPro" id="IPR011009">
    <property type="entry name" value="Kinase-like_dom_sf"/>
</dbReference>
<name>A0A8T0IJ84_CERPU</name>
<dbReference type="GO" id="GO:0005737">
    <property type="term" value="C:cytoplasm"/>
    <property type="evidence" value="ECO:0007669"/>
    <property type="project" value="TreeGrafter"/>
</dbReference>
<accession>A0A8T0IJ84</accession>
<evidence type="ECO:0000256" key="2">
    <source>
        <dbReference type="ARBA" id="ARBA00006529"/>
    </source>
</evidence>
<dbReference type="Gene3D" id="1.10.510.10">
    <property type="entry name" value="Transferase(Phosphotransferase) domain 1"/>
    <property type="match status" value="1"/>
</dbReference>
<reference evidence="16" key="1">
    <citation type="submission" date="2020-06" db="EMBL/GenBank/DDBJ databases">
        <title>WGS assembly of Ceratodon purpureus strain R40.</title>
        <authorList>
            <person name="Carey S.B."/>
            <person name="Jenkins J."/>
            <person name="Shu S."/>
            <person name="Lovell J.T."/>
            <person name="Sreedasyam A."/>
            <person name="Maumus F."/>
            <person name="Tiley G.P."/>
            <person name="Fernandez-Pozo N."/>
            <person name="Barry K."/>
            <person name="Chen C."/>
            <person name="Wang M."/>
            <person name="Lipzen A."/>
            <person name="Daum C."/>
            <person name="Saski C.A."/>
            <person name="Payton A.C."/>
            <person name="Mcbreen J.C."/>
            <person name="Conrad R.E."/>
            <person name="Kollar L.M."/>
            <person name="Olsson S."/>
            <person name="Huttunen S."/>
            <person name="Landis J.B."/>
            <person name="Wickett N.J."/>
            <person name="Johnson M.G."/>
            <person name="Rensing S.A."/>
            <person name="Grimwood J."/>
            <person name="Schmutz J."/>
            <person name="Mcdaniel S.F."/>
        </authorList>
    </citation>
    <scope>NUCLEOTIDE SEQUENCE</scope>
    <source>
        <strain evidence="16">R40</strain>
    </source>
</reference>
<dbReference type="OrthoDB" id="266718at2759"/>
<sequence length="750" mass="81480">MVEERGSSRGNRDDRGSSRGSSWGSSEDRGSSHGGKGMGASTPKARLQRLSAKKDREYNPDLNSNDLDDDSVHSARSPGRSPLARDDKIFTRQDSFRVGGNEDDLQKLYEFLGVGSPAGLGIEASDWEARKSLINSRPPSPRSVAVDSGQASYSDGFQGFQQSSFDSSAGSPPSPRLSPVRPIERDWRAYRENFLNSQPVSRSGRDNSPVRRSPPPPTEFPHPGGFRALTRSVHSIDKSIVPHISVIGREGTLLNRRHSEPFPPLESTPSSARADFTEAHSAPSDALGKALVLEPPAQGGEPVRRSPFFGDDLPSAAVALPGSGRRSSIKDPHRTKSCGSLRWRSSSHAPEAESIVNPPEELPVVTESNNTEDRETIEKPSVVVEKLEETLTLASSGGSIESLPGVIPKSPSWTSWAKGELLGSGTFGTVYEGVGSNGTFFAVKEVSLSDQGRSGKQAIRQLEQEIAVLSEIQHPNIVQYLGTERDDEKLYIFLELVSKGSLAHVYNKYELFIEQVRSYTKQILSGLKYLHDRKIIHRDIKCANILVDASGVVKLADFGMAKQTDKLGLLKSFMGSAHWMAPEVVNPKRSYNLMADIWSLGCTVLEMAIGKPPFGELEAHGVLWKVGHGEGPPIPEDLPEDLKSFISNCLEVNVALRPTCDLLLTHPFITGVEMTSPVKLVSTPELSSIAEERSIDMSSNTSTASNVDGAAIPASITNMVTSLHINRGGQPKSMRTRRSDLSMSSSSERD</sequence>
<evidence type="ECO:0000313" key="17">
    <source>
        <dbReference type="Proteomes" id="UP000822688"/>
    </source>
</evidence>
<feature type="region of interest" description="Disordered" evidence="14">
    <location>
        <begin position="307"/>
        <end position="377"/>
    </location>
</feature>
<keyword evidence="6" id="KW-0808">Transferase</keyword>
<comment type="subcellular location">
    <subcellularLocation>
        <location evidence="1">Cell membrane</location>
    </subcellularLocation>
</comment>
<evidence type="ECO:0000256" key="9">
    <source>
        <dbReference type="ARBA" id="ARBA00022840"/>
    </source>
</evidence>
<feature type="compositionally biased region" description="Basic and acidic residues" evidence="14">
    <location>
        <begin position="1"/>
        <end position="17"/>
    </location>
</feature>
<feature type="region of interest" description="Disordered" evidence="14">
    <location>
        <begin position="133"/>
        <end position="227"/>
    </location>
</feature>
<keyword evidence="5" id="KW-0723">Serine/threonine-protein kinase</keyword>
<keyword evidence="7 13" id="KW-0547">Nucleotide-binding</keyword>
<dbReference type="SUPFAM" id="SSF56112">
    <property type="entry name" value="Protein kinase-like (PK-like)"/>
    <property type="match status" value="1"/>
</dbReference>
<evidence type="ECO:0000256" key="7">
    <source>
        <dbReference type="ARBA" id="ARBA00022741"/>
    </source>
</evidence>
<evidence type="ECO:0000256" key="5">
    <source>
        <dbReference type="ARBA" id="ARBA00022527"/>
    </source>
</evidence>
<dbReference type="Proteomes" id="UP000822688">
    <property type="component" value="Chromosome 3"/>
</dbReference>
<feature type="region of interest" description="Disordered" evidence="14">
    <location>
        <begin position="1"/>
        <end position="91"/>
    </location>
</feature>
<feature type="binding site" evidence="13">
    <location>
        <position position="444"/>
    </location>
    <ligand>
        <name>ATP</name>
        <dbReference type="ChEBI" id="CHEBI:30616"/>
    </ligand>
</feature>
<dbReference type="PANTHER" id="PTHR48016">
    <property type="entry name" value="MAP KINASE KINASE KINASE SSK2-RELATED-RELATED"/>
    <property type="match status" value="1"/>
</dbReference>
<dbReference type="FunFam" id="1.10.510.10:FF:000359">
    <property type="entry name" value="Mitogen-activated protein kinase 1, putative, expressed"/>
    <property type="match status" value="1"/>
</dbReference>
<comment type="similarity">
    <text evidence="2">Belongs to the protein kinase superfamily. STE Ser/Thr protein kinase family. MAP kinase kinase kinase subfamily.</text>
</comment>
<keyword evidence="10" id="KW-0472">Membrane</keyword>
<dbReference type="EMBL" id="CM026423">
    <property type="protein sequence ID" value="KAG0583810.1"/>
    <property type="molecule type" value="Genomic_DNA"/>
</dbReference>
<evidence type="ECO:0000256" key="1">
    <source>
        <dbReference type="ARBA" id="ARBA00004236"/>
    </source>
</evidence>
<feature type="compositionally biased region" description="Basic and acidic residues" evidence="14">
    <location>
        <begin position="182"/>
        <end position="191"/>
    </location>
</feature>
<dbReference type="GO" id="GO:0005524">
    <property type="term" value="F:ATP binding"/>
    <property type="evidence" value="ECO:0007669"/>
    <property type="project" value="UniProtKB-UniRule"/>
</dbReference>
<keyword evidence="4" id="KW-1003">Cell membrane</keyword>
<evidence type="ECO:0000256" key="12">
    <source>
        <dbReference type="ARBA" id="ARBA00048329"/>
    </source>
</evidence>
<evidence type="ECO:0000256" key="10">
    <source>
        <dbReference type="ARBA" id="ARBA00023136"/>
    </source>
</evidence>
<evidence type="ECO:0000256" key="13">
    <source>
        <dbReference type="PROSITE-ProRule" id="PRU10141"/>
    </source>
</evidence>
<evidence type="ECO:0000259" key="15">
    <source>
        <dbReference type="PROSITE" id="PS50011"/>
    </source>
</evidence>
<organism evidence="16 17">
    <name type="scientific">Ceratodon purpureus</name>
    <name type="common">Fire moss</name>
    <name type="synonym">Dicranum purpureum</name>
    <dbReference type="NCBI Taxonomy" id="3225"/>
    <lineage>
        <taxon>Eukaryota</taxon>
        <taxon>Viridiplantae</taxon>
        <taxon>Streptophyta</taxon>
        <taxon>Embryophyta</taxon>
        <taxon>Bryophyta</taxon>
        <taxon>Bryophytina</taxon>
        <taxon>Bryopsida</taxon>
        <taxon>Dicranidae</taxon>
        <taxon>Pseudoditrichales</taxon>
        <taxon>Ditrichaceae</taxon>
        <taxon>Ceratodon</taxon>
    </lineage>
</organism>
<feature type="compositionally biased region" description="Low complexity" evidence="14">
    <location>
        <begin position="154"/>
        <end position="181"/>
    </location>
</feature>
<dbReference type="PROSITE" id="PS00108">
    <property type="entry name" value="PROTEIN_KINASE_ST"/>
    <property type="match status" value="1"/>
</dbReference>
<comment type="catalytic activity">
    <reaction evidence="12">
        <text>L-seryl-[protein] + ATP = O-phospho-L-seryl-[protein] + ADP + H(+)</text>
        <dbReference type="Rhea" id="RHEA:17989"/>
        <dbReference type="Rhea" id="RHEA-COMP:9863"/>
        <dbReference type="Rhea" id="RHEA-COMP:11604"/>
        <dbReference type="ChEBI" id="CHEBI:15378"/>
        <dbReference type="ChEBI" id="CHEBI:29999"/>
        <dbReference type="ChEBI" id="CHEBI:30616"/>
        <dbReference type="ChEBI" id="CHEBI:83421"/>
        <dbReference type="ChEBI" id="CHEBI:456216"/>
        <dbReference type="EC" id="2.7.11.25"/>
    </reaction>
</comment>
<dbReference type="PROSITE" id="PS00107">
    <property type="entry name" value="PROTEIN_KINASE_ATP"/>
    <property type="match status" value="1"/>
</dbReference>
<evidence type="ECO:0000256" key="8">
    <source>
        <dbReference type="ARBA" id="ARBA00022777"/>
    </source>
</evidence>
<proteinExistence type="inferred from homology"/>
<dbReference type="PANTHER" id="PTHR48016:SF29">
    <property type="entry name" value="MITOGEN-ACTIVATED PROTEIN KINASE KINASE KINASE 1-RELATED"/>
    <property type="match status" value="1"/>
</dbReference>
<dbReference type="PROSITE" id="PS50011">
    <property type="entry name" value="PROTEIN_KINASE_DOM"/>
    <property type="match status" value="1"/>
</dbReference>
<dbReference type="Pfam" id="PF00069">
    <property type="entry name" value="Pkinase"/>
    <property type="match status" value="1"/>
</dbReference>
<dbReference type="GO" id="GO:0005886">
    <property type="term" value="C:plasma membrane"/>
    <property type="evidence" value="ECO:0007669"/>
    <property type="project" value="UniProtKB-SubCell"/>
</dbReference>
<dbReference type="GO" id="GO:0010200">
    <property type="term" value="P:response to chitin"/>
    <property type="evidence" value="ECO:0007669"/>
    <property type="project" value="UniProtKB-ARBA"/>
</dbReference>
<dbReference type="GO" id="GO:0004709">
    <property type="term" value="F:MAP kinase kinase kinase activity"/>
    <property type="evidence" value="ECO:0007669"/>
    <property type="project" value="UniProtKB-EC"/>
</dbReference>
<gene>
    <name evidence="16" type="ORF">KC19_3G165100</name>
</gene>
<protein>
    <recommendedName>
        <fullName evidence="3">mitogen-activated protein kinase kinase kinase</fullName>
        <ecNumber evidence="3">2.7.11.25</ecNumber>
    </recommendedName>
</protein>
<comment type="caution">
    <text evidence="16">The sequence shown here is derived from an EMBL/GenBank/DDBJ whole genome shotgun (WGS) entry which is preliminary data.</text>
</comment>
<keyword evidence="9 13" id="KW-0067">ATP-binding</keyword>
<evidence type="ECO:0000256" key="4">
    <source>
        <dbReference type="ARBA" id="ARBA00022475"/>
    </source>
</evidence>
<dbReference type="SMART" id="SM00220">
    <property type="entry name" value="S_TKc"/>
    <property type="match status" value="1"/>
</dbReference>
<comment type="catalytic activity">
    <reaction evidence="11">
        <text>L-threonyl-[protein] + ATP = O-phospho-L-threonyl-[protein] + ADP + H(+)</text>
        <dbReference type="Rhea" id="RHEA:46608"/>
        <dbReference type="Rhea" id="RHEA-COMP:11060"/>
        <dbReference type="Rhea" id="RHEA-COMP:11605"/>
        <dbReference type="ChEBI" id="CHEBI:15378"/>
        <dbReference type="ChEBI" id="CHEBI:30013"/>
        <dbReference type="ChEBI" id="CHEBI:30616"/>
        <dbReference type="ChEBI" id="CHEBI:61977"/>
        <dbReference type="ChEBI" id="CHEBI:456216"/>
        <dbReference type="EC" id="2.7.11.25"/>
    </reaction>
</comment>
<dbReference type="AlphaFoldDB" id="A0A8T0IJ84"/>
<feature type="domain" description="Protein kinase" evidence="15">
    <location>
        <begin position="416"/>
        <end position="669"/>
    </location>
</feature>
<evidence type="ECO:0000256" key="3">
    <source>
        <dbReference type="ARBA" id="ARBA00012406"/>
    </source>
</evidence>
<dbReference type="InterPro" id="IPR008271">
    <property type="entry name" value="Ser/Thr_kinase_AS"/>
</dbReference>